<dbReference type="PANTHER" id="PTHR42699">
    <property type="match status" value="1"/>
</dbReference>
<dbReference type="GO" id="GO:0003962">
    <property type="term" value="F:cystathionine gamma-synthase activity"/>
    <property type="evidence" value="ECO:0007669"/>
    <property type="project" value="TreeGrafter"/>
</dbReference>
<dbReference type="KEGG" id="vbh:CMV30_06355"/>
<dbReference type="InterPro" id="IPR051750">
    <property type="entry name" value="Trans-sulfuration_enzymes"/>
</dbReference>
<dbReference type="GO" id="GO:0016829">
    <property type="term" value="F:lyase activity"/>
    <property type="evidence" value="ECO:0007669"/>
    <property type="project" value="UniProtKB-KW"/>
</dbReference>
<dbReference type="Pfam" id="PF01053">
    <property type="entry name" value="Cys_Met_Meta_PP"/>
    <property type="match status" value="1"/>
</dbReference>
<proteinExistence type="inferred from homology"/>
<comment type="cofactor">
    <cofactor evidence="1 3">
        <name>pyridoxal 5'-phosphate</name>
        <dbReference type="ChEBI" id="CHEBI:597326"/>
    </cofactor>
</comment>
<dbReference type="InterPro" id="IPR015424">
    <property type="entry name" value="PyrdxlP-dep_Trfase"/>
</dbReference>
<dbReference type="InterPro" id="IPR015422">
    <property type="entry name" value="PyrdxlP-dep_Trfase_small"/>
</dbReference>
<evidence type="ECO:0000313" key="5">
    <source>
        <dbReference type="Proteomes" id="UP000217265"/>
    </source>
</evidence>
<evidence type="ECO:0000256" key="2">
    <source>
        <dbReference type="ARBA" id="ARBA00022898"/>
    </source>
</evidence>
<gene>
    <name evidence="4" type="ORF">CMV30_06355</name>
</gene>
<comment type="similarity">
    <text evidence="3">Belongs to the trans-sulfuration enzymes family.</text>
</comment>
<evidence type="ECO:0000256" key="1">
    <source>
        <dbReference type="ARBA" id="ARBA00001933"/>
    </source>
</evidence>
<dbReference type="GO" id="GO:0030170">
    <property type="term" value="F:pyridoxal phosphate binding"/>
    <property type="evidence" value="ECO:0007669"/>
    <property type="project" value="InterPro"/>
</dbReference>
<dbReference type="InterPro" id="IPR015421">
    <property type="entry name" value="PyrdxlP-dep_Trfase_major"/>
</dbReference>
<protein>
    <submittedName>
        <fullName evidence="4">Cystathionine beta-lyase/cystathionine gamma-synthase</fullName>
    </submittedName>
</protein>
<keyword evidence="5" id="KW-1185">Reference proteome</keyword>
<name>A0A290Q4J5_9BACT</name>
<dbReference type="GO" id="GO:0019346">
    <property type="term" value="P:transsulfuration"/>
    <property type="evidence" value="ECO:0007669"/>
    <property type="project" value="InterPro"/>
</dbReference>
<evidence type="ECO:0000256" key="3">
    <source>
        <dbReference type="RuleBase" id="RU362118"/>
    </source>
</evidence>
<dbReference type="Gene3D" id="3.90.1150.10">
    <property type="entry name" value="Aspartate Aminotransferase, domain 1"/>
    <property type="match status" value="1"/>
</dbReference>
<dbReference type="InterPro" id="IPR000277">
    <property type="entry name" value="Cys/Met-Metab_PyrdxlP-dep_enz"/>
</dbReference>
<evidence type="ECO:0000313" key="4">
    <source>
        <dbReference type="EMBL" id="ATC63605.1"/>
    </source>
</evidence>
<organism evidence="4 5">
    <name type="scientific">Nibricoccus aquaticus</name>
    <dbReference type="NCBI Taxonomy" id="2576891"/>
    <lineage>
        <taxon>Bacteria</taxon>
        <taxon>Pseudomonadati</taxon>
        <taxon>Verrucomicrobiota</taxon>
        <taxon>Opitutia</taxon>
        <taxon>Opitutales</taxon>
        <taxon>Opitutaceae</taxon>
        <taxon>Nibricoccus</taxon>
    </lineage>
</organism>
<dbReference type="Gene3D" id="3.40.640.10">
    <property type="entry name" value="Type I PLP-dependent aspartate aminotransferase-like (Major domain)"/>
    <property type="match status" value="1"/>
</dbReference>
<dbReference type="PANTHER" id="PTHR42699:SF1">
    <property type="entry name" value="CYSTATHIONINE GAMMA-SYNTHASE-RELATED"/>
    <property type="match status" value="1"/>
</dbReference>
<dbReference type="EMBL" id="CP023344">
    <property type="protein sequence ID" value="ATC63605.1"/>
    <property type="molecule type" value="Genomic_DNA"/>
</dbReference>
<dbReference type="OrthoDB" id="262490at2"/>
<dbReference type="Proteomes" id="UP000217265">
    <property type="component" value="Chromosome"/>
</dbReference>
<sequence length="500" mass="54553">MSAFSHLPLGQRIPAGTPHAVSASLPTMRAVIGYEEKNPEITRHMTSGYPRFVKHPFLKKTAAHILHTLGLEGWQLWPTSSAHAAATLCAWLGVPEARVVENVCVSGVAFPANPDTFARAKTYLQHTGTLLSSREAEDYLVRVGELPAPHPEPTFEGYAASRVKGAVARAFQHASPEDVFLANSGMNAVYAAFRAADSLQRPRGRKLWIQLGWLYLDTIAILQKFTGQPAHDYVVQHNVFDLAALRKLFATRGHEIAGLITEVPTNPLIQTPDLAAIYELCRAHQAIFVADPTIASPLNIDILPHTDVAVNSLTKYTASEGDVLAGAIVVNPRSPWAADFRRLLPGELQPVYSRDLSRLASQIGDVDALIAQVNRTAPAVVEFLLNHPRVKNVWWSEHPDSRDNYLKIARSPASIGSMISFTVENLAEFYDRLSLPKGPSFGMKTSLICPFIYLAHYDLVTSEHGRAQLAAAGLDPELLRLSIGSEPADDIIAALAEALA</sequence>
<dbReference type="RefSeq" id="WP_096055237.1">
    <property type="nucleotide sequence ID" value="NZ_CP023344.1"/>
</dbReference>
<keyword evidence="4" id="KW-0456">Lyase</keyword>
<keyword evidence="2 3" id="KW-0663">Pyridoxal phosphate</keyword>
<accession>A0A290Q4J5</accession>
<dbReference type="AlphaFoldDB" id="A0A290Q4J5"/>
<dbReference type="SUPFAM" id="SSF53383">
    <property type="entry name" value="PLP-dependent transferases"/>
    <property type="match status" value="1"/>
</dbReference>
<reference evidence="4 5" key="1">
    <citation type="submission" date="2017-09" db="EMBL/GenBank/DDBJ databases">
        <title>Complete genome sequence of Verrucomicrobial strain HZ-65, isolated from freshwater.</title>
        <authorList>
            <person name="Choi A."/>
        </authorList>
    </citation>
    <scope>NUCLEOTIDE SEQUENCE [LARGE SCALE GENOMIC DNA]</scope>
    <source>
        <strain evidence="4 5">HZ-65</strain>
    </source>
</reference>